<organism evidence="1 2">
    <name type="scientific">Smittium culicis</name>
    <dbReference type="NCBI Taxonomy" id="133412"/>
    <lineage>
        <taxon>Eukaryota</taxon>
        <taxon>Fungi</taxon>
        <taxon>Fungi incertae sedis</taxon>
        <taxon>Zoopagomycota</taxon>
        <taxon>Kickxellomycotina</taxon>
        <taxon>Harpellomycetes</taxon>
        <taxon>Harpellales</taxon>
        <taxon>Legeriomycetaceae</taxon>
        <taxon>Smittium</taxon>
    </lineage>
</organism>
<keyword evidence="1" id="KW-0328">Glycosyltransferase</keyword>
<dbReference type="OrthoDB" id="19039at2759"/>
<dbReference type="GO" id="GO:0016757">
    <property type="term" value="F:glycosyltransferase activity"/>
    <property type="evidence" value="ECO:0007669"/>
    <property type="project" value="UniProtKB-KW"/>
</dbReference>
<protein>
    <submittedName>
        <fullName evidence="1">Putative Dol-P-Man:Man(7)GlcNAc(2)-PP-Dol alpha-1,6-mannosyltransferase</fullName>
    </submittedName>
</protein>
<name>A0A1R1XEW6_9FUNG</name>
<dbReference type="AlphaFoldDB" id="A0A1R1XEW6"/>
<comment type="caution">
    <text evidence="1">The sequence shown here is derived from an EMBL/GenBank/DDBJ whole genome shotgun (WGS) entry which is preliminary data.</text>
</comment>
<evidence type="ECO:0000313" key="2">
    <source>
        <dbReference type="Proteomes" id="UP000187283"/>
    </source>
</evidence>
<sequence length="156" mass="17592">MTFISSLNYPGGYAMSYVHTLGSNYPKARVYYDTFSAMNGVSRFSENNGDWTYYKTDSELSRDELKTFDFILVNDRSSHDSDFYTVAVIKGYSGISIPNTKDLLGLLKTFPEKLAYLVSNPEDALIANIVKSDKNDILGIIKLSPKVYILKNKNLL</sequence>
<evidence type="ECO:0000313" key="1">
    <source>
        <dbReference type="EMBL" id="OMJ13185.1"/>
    </source>
</evidence>
<reference evidence="1 2" key="1">
    <citation type="submission" date="2017-01" db="EMBL/GenBank/DDBJ databases">
        <authorList>
            <person name="Mah S.A."/>
            <person name="Swanson W.J."/>
            <person name="Moy G.W."/>
            <person name="Vacquier V.D."/>
        </authorList>
    </citation>
    <scope>NUCLEOTIDE SEQUENCE [LARGE SCALE GENOMIC DNA]</scope>
    <source>
        <strain evidence="1 2">GSMNP</strain>
    </source>
</reference>
<gene>
    <name evidence="1" type="ORF">AYI70_g8658</name>
</gene>
<dbReference type="EMBL" id="LSSN01003595">
    <property type="protein sequence ID" value="OMJ13185.1"/>
    <property type="molecule type" value="Genomic_DNA"/>
</dbReference>
<keyword evidence="1" id="KW-0808">Transferase</keyword>
<dbReference type="STRING" id="133412.A0A1R1XEW6"/>
<proteinExistence type="predicted"/>
<keyword evidence="2" id="KW-1185">Reference proteome</keyword>
<dbReference type="Proteomes" id="UP000187283">
    <property type="component" value="Unassembled WGS sequence"/>
</dbReference>
<dbReference type="UniPathway" id="UPA00378"/>
<accession>A0A1R1XEW6</accession>